<organism evidence="3 4">
    <name type="scientific">Halanaerobium saccharolyticum</name>
    <dbReference type="NCBI Taxonomy" id="43595"/>
    <lineage>
        <taxon>Bacteria</taxon>
        <taxon>Bacillati</taxon>
        <taxon>Bacillota</taxon>
        <taxon>Clostridia</taxon>
        <taxon>Halanaerobiales</taxon>
        <taxon>Halanaerobiaceae</taxon>
        <taxon>Halanaerobium</taxon>
    </lineage>
</organism>
<feature type="compositionally biased region" description="Low complexity" evidence="1">
    <location>
        <begin position="32"/>
        <end position="48"/>
    </location>
</feature>
<dbReference type="AlphaFoldDB" id="A0A4R7YXS4"/>
<gene>
    <name evidence="3" type="ORF">C8C77_12452</name>
</gene>
<comment type="caution">
    <text evidence="3">The sequence shown here is derived from an EMBL/GenBank/DDBJ whole genome shotgun (WGS) entry which is preliminary data.</text>
</comment>
<dbReference type="OrthoDB" id="2082683at2"/>
<feature type="signal peptide" evidence="2">
    <location>
        <begin position="1"/>
        <end position="25"/>
    </location>
</feature>
<dbReference type="RefSeq" id="WP_133960324.1">
    <property type="nucleotide sequence ID" value="NZ_SODA01000024.1"/>
</dbReference>
<name>A0A4R7YXS4_9FIRM</name>
<feature type="chain" id="PRO_5020821614" description="Peptidase YpeB-like protein" evidence="2">
    <location>
        <begin position="26"/>
        <end position="293"/>
    </location>
</feature>
<sequence length="293" mass="33086">MFNKKYLAVLLALTLIFTLSTAVMAHGGAHGGSNNSGNNNSQNFSHGPGMMGSNGSGYGSGMMGGGFNNDWNSIGHQYNNMMGAMMGHGMMGFNNYGSQNRRFGMMNNYDNFMNDYGPGVNNQNYSLRNINMSRNEVIEISQKLVSERYGYQFEVVEMVVYSNSPYYLVVRENNQKEAAFGLMFDPVRKVVYPEYGPNMMWNRNYGMGFMMGWNERTNRSQIDREEALENARNFASNNGLRVRDNGYQFSGYYSFYVENEDQPVGLISVNAYSGEVWAHNWHGNLIEIIEAGN</sequence>
<proteinExistence type="predicted"/>
<evidence type="ECO:0000313" key="4">
    <source>
        <dbReference type="Proteomes" id="UP000294697"/>
    </source>
</evidence>
<protein>
    <recommendedName>
        <fullName evidence="5">Peptidase YpeB-like protein</fullName>
    </recommendedName>
</protein>
<evidence type="ECO:0000313" key="3">
    <source>
        <dbReference type="EMBL" id="TDW00937.1"/>
    </source>
</evidence>
<evidence type="ECO:0008006" key="5">
    <source>
        <dbReference type="Google" id="ProtNLM"/>
    </source>
</evidence>
<dbReference type="Proteomes" id="UP000294697">
    <property type="component" value="Unassembled WGS sequence"/>
</dbReference>
<dbReference type="EMBL" id="SODA01000024">
    <property type="protein sequence ID" value="TDW00937.1"/>
    <property type="molecule type" value="Genomic_DNA"/>
</dbReference>
<keyword evidence="2" id="KW-0732">Signal</keyword>
<feature type="region of interest" description="Disordered" evidence="1">
    <location>
        <begin position="30"/>
        <end position="50"/>
    </location>
</feature>
<evidence type="ECO:0000256" key="2">
    <source>
        <dbReference type="SAM" id="SignalP"/>
    </source>
</evidence>
<accession>A0A4R7YXS4</accession>
<evidence type="ECO:0000256" key="1">
    <source>
        <dbReference type="SAM" id="MobiDB-lite"/>
    </source>
</evidence>
<reference evidence="3 4" key="1">
    <citation type="submission" date="2019-03" db="EMBL/GenBank/DDBJ databases">
        <title>Subsurface microbial communities from deep shales in Ohio and West Virginia, USA.</title>
        <authorList>
            <person name="Wrighton K."/>
        </authorList>
    </citation>
    <scope>NUCLEOTIDE SEQUENCE [LARGE SCALE GENOMIC DNA]</scope>
    <source>
        <strain evidence="3 4">MSL9.2</strain>
    </source>
</reference>